<sequence length="110" mass="11261">MRPCRQCRAPIENRIAVCPQCGTAQGGAPKPNTDPSPPQTQRALTRQILEGVSDTGWLGLAVIPFVFVFPFVLACGAVGYLIAGQTGAAVGAVGAIALTLGAVIWAESGV</sequence>
<feature type="transmembrane region" description="Helical" evidence="1">
    <location>
        <begin position="56"/>
        <end position="82"/>
    </location>
</feature>
<keyword evidence="3" id="KW-1185">Reference proteome</keyword>
<evidence type="ECO:0008006" key="4">
    <source>
        <dbReference type="Google" id="ProtNLM"/>
    </source>
</evidence>
<reference evidence="3" key="1">
    <citation type="journal article" date="2023" name="Mar. Drugs">
        <title>Gemmata algarum, a Novel Planctomycete Isolated from an Algal Mat, Displays Antimicrobial Activity.</title>
        <authorList>
            <person name="Kumar G."/>
            <person name="Kallscheuer N."/>
            <person name="Kashif M."/>
            <person name="Ahamad S."/>
            <person name="Jagadeeshwari U."/>
            <person name="Pannikurungottu S."/>
            <person name="Haufschild T."/>
            <person name="Kabuu M."/>
            <person name="Sasikala C."/>
            <person name="Jogler C."/>
            <person name="Ramana C."/>
        </authorList>
    </citation>
    <scope>NUCLEOTIDE SEQUENCE [LARGE SCALE GENOMIC DNA]</scope>
    <source>
        <strain evidence="3">JC673</strain>
    </source>
</reference>
<keyword evidence="1" id="KW-1133">Transmembrane helix</keyword>
<evidence type="ECO:0000313" key="3">
    <source>
        <dbReference type="Proteomes" id="UP001272242"/>
    </source>
</evidence>
<dbReference type="EMBL" id="JAXBLV010000175">
    <property type="protein sequence ID" value="MDY3560111.1"/>
    <property type="molecule type" value="Genomic_DNA"/>
</dbReference>
<proteinExistence type="predicted"/>
<accession>A0ABU5F2F2</accession>
<gene>
    <name evidence="2" type="ORF">R5W23_001336</name>
</gene>
<evidence type="ECO:0000313" key="2">
    <source>
        <dbReference type="EMBL" id="MDY3560111.1"/>
    </source>
</evidence>
<dbReference type="Proteomes" id="UP001272242">
    <property type="component" value="Unassembled WGS sequence"/>
</dbReference>
<feature type="transmembrane region" description="Helical" evidence="1">
    <location>
        <begin position="88"/>
        <end position="106"/>
    </location>
</feature>
<keyword evidence="1" id="KW-0472">Membrane</keyword>
<comment type="caution">
    <text evidence="2">The sequence shown here is derived from an EMBL/GenBank/DDBJ whole genome shotgun (WGS) entry which is preliminary data.</text>
</comment>
<dbReference type="RefSeq" id="WP_320686754.1">
    <property type="nucleotide sequence ID" value="NZ_JAXBLV010000175.1"/>
</dbReference>
<name>A0ABU5F2F2_9BACT</name>
<keyword evidence="1" id="KW-0812">Transmembrane</keyword>
<organism evidence="2 3">
    <name type="scientific">Gemmata algarum</name>
    <dbReference type="NCBI Taxonomy" id="2975278"/>
    <lineage>
        <taxon>Bacteria</taxon>
        <taxon>Pseudomonadati</taxon>
        <taxon>Planctomycetota</taxon>
        <taxon>Planctomycetia</taxon>
        <taxon>Gemmatales</taxon>
        <taxon>Gemmataceae</taxon>
        <taxon>Gemmata</taxon>
    </lineage>
</organism>
<protein>
    <recommendedName>
        <fullName evidence="4">Zinc ribbon domain-containing protein</fullName>
    </recommendedName>
</protein>
<evidence type="ECO:0000256" key="1">
    <source>
        <dbReference type="SAM" id="Phobius"/>
    </source>
</evidence>